<feature type="region of interest" description="Disordered" evidence="1">
    <location>
        <begin position="47"/>
        <end position="82"/>
    </location>
</feature>
<dbReference type="RefSeq" id="WP_244968764.1">
    <property type="nucleotide sequence ID" value="NZ_BLIO01000001.1"/>
</dbReference>
<gene>
    <name evidence="2" type="ORF">Sgleb_36100</name>
</gene>
<feature type="region of interest" description="Disordered" evidence="1">
    <location>
        <begin position="1"/>
        <end position="29"/>
    </location>
</feature>
<dbReference type="EMBL" id="BLIO01000001">
    <property type="protein sequence ID" value="GFE15563.1"/>
    <property type="molecule type" value="Genomic_DNA"/>
</dbReference>
<dbReference type="Proteomes" id="UP000430079">
    <property type="component" value="Unassembled WGS sequence"/>
</dbReference>
<evidence type="ECO:0000256" key="1">
    <source>
        <dbReference type="SAM" id="MobiDB-lite"/>
    </source>
</evidence>
<name>A0A640SVU7_9ACTN</name>
<protein>
    <submittedName>
        <fullName evidence="2">Uncharacterized protein</fullName>
    </submittedName>
</protein>
<comment type="caution">
    <text evidence="2">The sequence shown here is derived from an EMBL/GenBank/DDBJ whole genome shotgun (WGS) entry which is preliminary data.</text>
</comment>
<proteinExistence type="predicted"/>
<keyword evidence="3" id="KW-1185">Reference proteome</keyword>
<evidence type="ECO:0000313" key="2">
    <source>
        <dbReference type="EMBL" id="GFE15563.1"/>
    </source>
</evidence>
<sequence>MTTRFSNGDVDSVTASPTASPPAGITVERAPRKATFFEVPGHACAPPPDRAITAPSTRSGVLPYRLDSLIRTRSPPTPTRTT</sequence>
<dbReference type="AlphaFoldDB" id="A0A640SVU7"/>
<accession>A0A640SVU7</accession>
<evidence type="ECO:0000313" key="3">
    <source>
        <dbReference type="Proteomes" id="UP000430079"/>
    </source>
</evidence>
<reference evidence="2 3" key="1">
    <citation type="submission" date="2019-12" db="EMBL/GenBank/DDBJ databases">
        <title>Whole genome shotgun sequence of Streptomyces hygroscopicus subsp. glebosus NBRC 13786.</title>
        <authorList>
            <person name="Ichikawa N."/>
            <person name="Kimura A."/>
            <person name="Kitahashi Y."/>
            <person name="Komaki H."/>
            <person name="Tamura T."/>
        </authorList>
    </citation>
    <scope>NUCLEOTIDE SEQUENCE [LARGE SCALE GENOMIC DNA]</scope>
    <source>
        <strain evidence="2 3">NBRC 13786</strain>
    </source>
</reference>
<organism evidence="2 3">
    <name type="scientific">Streptomyces glebosus</name>
    <dbReference type="NCBI Taxonomy" id="249580"/>
    <lineage>
        <taxon>Bacteria</taxon>
        <taxon>Bacillati</taxon>
        <taxon>Actinomycetota</taxon>
        <taxon>Actinomycetes</taxon>
        <taxon>Kitasatosporales</taxon>
        <taxon>Streptomycetaceae</taxon>
        <taxon>Streptomyces</taxon>
    </lineage>
</organism>